<name>A0ABR1JEB0_9AGAR</name>
<proteinExistence type="predicted"/>
<feature type="compositionally biased region" description="Basic and acidic residues" evidence="5">
    <location>
        <begin position="448"/>
        <end position="469"/>
    </location>
</feature>
<dbReference type="PROSITE" id="PS01360">
    <property type="entry name" value="ZF_MYND_1"/>
    <property type="match status" value="1"/>
</dbReference>
<reference evidence="7 8" key="1">
    <citation type="submission" date="2024-01" db="EMBL/GenBank/DDBJ databases">
        <title>A draft genome for the cacao thread blight pathogen Marasmiellus scandens.</title>
        <authorList>
            <person name="Baruah I.K."/>
            <person name="Leung J."/>
            <person name="Bukari Y."/>
            <person name="Amoako-Attah I."/>
            <person name="Meinhardt L.W."/>
            <person name="Bailey B.A."/>
            <person name="Cohen S.P."/>
        </authorList>
    </citation>
    <scope>NUCLEOTIDE SEQUENCE [LARGE SCALE GENOMIC DNA]</scope>
    <source>
        <strain evidence="7 8">GH-19</strain>
    </source>
</reference>
<organism evidence="7 8">
    <name type="scientific">Marasmiellus scandens</name>
    <dbReference type="NCBI Taxonomy" id="2682957"/>
    <lineage>
        <taxon>Eukaryota</taxon>
        <taxon>Fungi</taxon>
        <taxon>Dikarya</taxon>
        <taxon>Basidiomycota</taxon>
        <taxon>Agaricomycotina</taxon>
        <taxon>Agaricomycetes</taxon>
        <taxon>Agaricomycetidae</taxon>
        <taxon>Agaricales</taxon>
        <taxon>Marasmiineae</taxon>
        <taxon>Omphalotaceae</taxon>
        <taxon>Marasmiellus</taxon>
    </lineage>
</organism>
<evidence type="ECO:0000313" key="8">
    <source>
        <dbReference type="Proteomes" id="UP001498398"/>
    </source>
</evidence>
<dbReference type="Pfam" id="PF01753">
    <property type="entry name" value="zf-MYND"/>
    <property type="match status" value="1"/>
</dbReference>
<comment type="caution">
    <text evidence="7">The sequence shown here is derived from an EMBL/GenBank/DDBJ whole genome shotgun (WGS) entry which is preliminary data.</text>
</comment>
<gene>
    <name evidence="7" type="ORF">VKT23_009631</name>
</gene>
<feature type="domain" description="MYND-type" evidence="6">
    <location>
        <begin position="363"/>
        <end position="399"/>
    </location>
</feature>
<protein>
    <recommendedName>
        <fullName evidence="6">MYND-type domain-containing protein</fullName>
    </recommendedName>
</protein>
<keyword evidence="8" id="KW-1185">Reference proteome</keyword>
<evidence type="ECO:0000256" key="4">
    <source>
        <dbReference type="PROSITE-ProRule" id="PRU00134"/>
    </source>
</evidence>
<accession>A0ABR1JEB0</accession>
<evidence type="ECO:0000256" key="2">
    <source>
        <dbReference type="ARBA" id="ARBA00022771"/>
    </source>
</evidence>
<evidence type="ECO:0000256" key="1">
    <source>
        <dbReference type="ARBA" id="ARBA00022723"/>
    </source>
</evidence>
<dbReference type="Proteomes" id="UP001498398">
    <property type="component" value="Unassembled WGS sequence"/>
</dbReference>
<keyword evidence="1" id="KW-0479">Metal-binding</keyword>
<dbReference type="SUPFAM" id="SSF144232">
    <property type="entry name" value="HIT/MYND zinc finger-like"/>
    <property type="match status" value="1"/>
</dbReference>
<evidence type="ECO:0000256" key="5">
    <source>
        <dbReference type="SAM" id="MobiDB-lite"/>
    </source>
</evidence>
<dbReference type="PANTHER" id="PTHR10237:SF14">
    <property type="entry name" value="MYND-TYPE DOMAIN-CONTAINING PROTEIN"/>
    <property type="match status" value="1"/>
</dbReference>
<evidence type="ECO:0000256" key="3">
    <source>
        <dbReference type="ARBA" id="ARBA00022833"/>
    </source>
</evidence>
<dbReference type="PROSITE" id="PS50865">
    <property type="entry name" value="ZF_MYND_2"/>
    <property type="match status" value="1"/>
</dbReference>
<keyword evidence="3" id="KW-0862">Zinc</keyword>
<dbReference type="EMBL" id="JBANRG010000016">
    <property type="protein sequence ID" value="KAK7459649.1"/>
    <property type="molecule type" value="Genomic_DNA"/>
</dbReference>
<sequence length="616" mass="69279">MPSDMINIGGFCFCSDHGTEICHECCYDFRATNNIHIQDTLAKLVPNKSPWDIERPAIPSAYTLFSRTGKKDEHGVPIFECKLHKDVACQKGCLDWSKIVVGRMRRIVQDPSSVDVSRQDKIRLLASMGIELSTNTRLPDVTLDKRLQTAIDLSQCVSELVPESPFNLASMNLPNWDSASTDLFKAIQRCSLFEGLKAKVQGHNAFPLYTNPFMDVRQTLMTMSKNWNDGRHHAILQDKDQSHAICIRIVEVRRLREKPDIPVIVVFYGTASRSSPVMHTFQWMTDGLTPQNTSQILATPEEQMLLLTILNLNSKRLSSECNSAYRAKRKTAEKEGVFHLSFLLPMEPLGHEDLGRLTKTEGCVVCGKKTVSKCSGCVVVEYCGAECQKLHWKEHKPLCKTLTGAVFHPVKFNTEPEQLRIANALSIPLETFHVSTHAMNFLRPSENQSDKKPSDPSKPKEAPPNIHGDKPFLVKIQRKLAKESGEMYIYDRQRSFEAFLVRGNASGGKGVEGGWLEGFSSALPDTFPSLVELEKILGEMESIEGKGSRTITDTDAWERAKEQFRLEESSNSAGGNLALGAILFPGKGKIFRFARRIGERELEICWDRKPERDPVW</sequence>
<dbReference type="InterPro" id="IPR024119">
    <property type="entry name" value="TF_DEAF-1"/>
</dbReference>
<dbReference type="Gene3D" id="6.10.140.2220">
    <property type="match status" value="1"/>
</dbReference>
<dbReference type="PANTHER" id="PTHR10237">
    <property type="entry name" value="DEFORMED EPIDERMAL AUTOREGULATORY FACTOR 1 HOMOLOG SUPPRESSIN"/>
    <property type="match status" value="1"/>
</dbReference>
<dbReference type="InterPro" id="IPR002893">
    <property type="entry name" value="Znf_MYND"/>
</dbReference>
<feature type="region of interest" description="Disordered" evidence="5">
    <location>
        <begin position="444"/>
        <end position="469"/>
    </location>
</feature>
<evidence type="ECO:0000259" key="6">
    <source>
        <dbReference type="PROSITE" id="PS50865"/>
    </source>
</evidence>
<evidence type="ECO:0000313" key="7">
    <source>
        <dbReference type="EMBL" id="KAK7459649.1"/>
    </source>
</evidence>
<keyword evidence="2 4" id="KW-0863">Zinc-finger</keyword>